<dbReference type="SUPFAM" id="SSF143865">
    <property type="entry name" value="CorA soluble domain-like"/>
    <property type="match status" value="1"/>
</dbReference>
<dbReference type="GO" id="GO:0016020">
    <property type="term" value="C:membrane"/>
    <property type="evidence" value="ECO:0007669"/>
    <property type="project" value="UniProtKB-SubCell"/>
</dbReference>
<dbReference type="STRING" id="48256.CLHUN_15400"/>
<dbReference type="OrthoDB" id="9803416at2"/>
<gene>
    <name evidence="7" type="primary">corA_1</name>
    <name evidence="7" type="ORF">CLHUN_15400</name>
</gene>
<sequence>MLDIFKTVNNEILRANSFEEGSWVNLVNPTEEEINNVNGALGVEMDFLRAALDEEERARIESDSGQTLIIVDIPIVDKEAKMNVYTTIPLAIILIKHIIITVCLKEDTILSDFINNKVKSFLTQYKTRFVLQILYKNATRYLQYLKHIDKTSSRIEQEVYKSMKNKEVIQMLKLEKSLVYFSTALKSNEVVLEKLMKYEHIKNYPEDTELLEDVIIENKQAIEMANIYSSILSGTMDAFTSVISNNLNIVMKFLTSVTIVMAIPTMISSFFGMNLIDLPFENNPLGFWIILAISLITCSAVGYTLYKKKLF</sequence>
<feature type="transmembrane region" description="Helical" evidence="6">
    <location>
        <begin position="253"/>
        <end position="273"/>
    </location>
</feature>
<evidence type="ECO:0000313" key="7">
    <source>
        <dbReference type="EMBL" id="OPX44547.1"/>
    </source>
</evidence>
<proteinExistence type="inferred from homology"/>
<evidence type="ECO:0000256" key="2">
    <source>
        <dbReference type="ARBA" id="ARBA00009765"/>
    </source>
</evidence>
<dbReference type="Pfam" id="PF01544">
    <property type="entry name" value="CorA"/>
    <property type="match status" value="1"/>
</dbReference>
<comment type="subcellular location">
    <subcellularLocation>
        <location evidence="1">Membrane</location>
        <topology evidence="1">Multi-pass membrane protein</topology>
    </subcellularLocation>
</comment>
<keyword evidence="8" id="KW-1185">Reference proteome</keyword>
<dbReference type="Proteomes" id="UP000191554">
    <property type="component" value="Unassembled WGS sequence"/>
</dbReference>
<evidence type="ECO:0000256" key="3">
    <source>
        <dbReference type="ARBA" id="ARBA00022692"/>
    </source>
</evidence>
<evidence type="ECO:0000313" key="8">
    <source>
        <dbReference type="Proteomes" id="UP000191554"/>
    </source>
</evidence>
<reference evidence="7 8" key="1">
    <citation type="submission" date="2017-03" db="EMBL/GenBank/DDBJ databases">
        <title>Genome sequence of Clostridium hungatei DSM 14427.</title>
        <authorList>
            <person name="Poehlein A."/>
            <person name="Daniel R."/>
        </authorList>
    </citation>
    <scope>NUCLEOTIDE SEQUENCE [LARGE SCALE GENOMIC DNA]</scope>
    <source>
        <strain evidence="7 8">DSM 14427</strain>
    </source>
</reference>
<dbReference type="CDD" id="cd12827">
    <property type="entry name" value="EcCorA_ZntB-like_u2"/>
    <property type="match status" value="1"/>
</dbReference>
<protein>
    <submittedName>
        <fullName evidence="7">Magnesium transport protein CorA</fullName>
    </submittedName>
</protein>
<dbReference type="PANTHER" id="PTHR47891:SF2">
    <property type="entry name" value="MAGNESIUM AND COBALT TRANSPORTER"/>
    <property type="match status" value="1"/>
</dbReference>
<feature type="transmembrane region" description="Helical" evidence="6">
    <location>
        <begin position="285"/>
        <end position="306"/>
    </location>
</feature>
<comment type="caution">
    <text evidence="7">The sequence shown here is derived from an EMBL/GenBank/DDBJ whole genome shotgun (WGS) entry which is preliminary data.</text>
</comment>
<dbReference type="AlphaFoldDB" id="A0A1V4SMS5"/>
<dbReference type="SUPFAM" id="SSF144083">
    <property type="entry name" value="Magnesium transport protein CorA, transmembrane region"/>
    <property type="match status" value="1"/>
</dbReference>
<evidence type="ECO:0000256" key="6">
    <source>
        <dbReference type="SAM" id="Phobius"/>
    </source>
</evidence>
<keyword evidence="3 6" id="KW-0812">Transmembrane</keyword>
<evidence type="ECO:0000256" key="1">
    <source>
        <dbReference type="ARBA" id="ARBA00004141"/>
    </source>
</evidence>
<organism evidence="7 8">
    <name type="scientific">Ruminiclostridium hungatei</name>
    <name type="common">Clostridium hungatei</name>
    <dbReference type="NCBI Taxonomy" id="48256"/>
    <lineage>
        <taxon>Bacteria</taxon>
        <taxon>Bacillati</taxon>
        <taxon>Bacillota</taxon>
        <taxon>Clostridia</taxon>
        <taxon>Eubacteriales</taxon>
        <taxon>Oscillospiraceae</taxon>
        <taxon>Ruminiclostridium</taxon>
    </lineage>
</organism>
<name>A0A1V4SMS5_RUMHU</name>
<dbReference type="InterPro" id="IPR002523">
    <property type="entry name" value="MgTranspt_CorA/ZnTranspt_ZntB"/>
</dbReference>
<dbReference type="InterPro" id="IPR045861">
    <property type="entry name" value="CorA_cytoplasmic_dom"/>
</dbReference>
<dbReference type="InterPro" id="IPR045863">
    <property type="entry name" value="CorA_TM1_TM2"/>
</dbReference>
<evidence type="ECO:0000256" key="5">
    <source>
        <dbReference type="ARBA" id="ARBA00023136"/>
    </source>
</evidence>
<dbReference type="PANTHER" id="PTHR47891">
    <property type="entry name" value="TRANSPORTER-RELATED"/>
    <property type="match status" value="1"/>
</dbReference>
<evidence type="ECO:0000256" key="4">
    <source>
        <dbReference type="ARBA" id="ARBA00022989"/>
    </source>
</evidence>
<dbReference type="Gene3D" id="3.30.460.20">
    <property type="entry name" value="CorA soluble domain-like"/>
    <property type="match status" value="1"/>
</dbReference>
<accession>A0A1V4SMS5</accession>
<keyword evidence="4 6" id="KW-1133">Transmembrane helix</keyword>
<dbReference type="RefSeq" id="WP_080063987.1">
    <property type="nucleotide sequence ID" value="NZ_MZGX01000008.1"/>
</dbReference>
<keyword evidence="5 6" id="KW-0472">Membrane</keyword>
<dbReference type="Gene3D" id="1.20.58.340">
    <property type="entry name" value="Magnesium transport protein CorA, transmembrane region"/>
    <property type="match status" value="2"/>
</dbReference>
<dbReference type="GO" id="GO:0046873">
    <property type="term" value="F:metal ion transmembrane transporter activity"/>
    <property type="evidence" value="ECO:0007669"/>
    <property type="project" value="InterPro"/>
</dbReference>
<comment type="similarity">
    <text evidence="2">Belongs to the CorA metal ion transporter (MIT) (TC 1.A.35) family.</text>
</comment>
<dbReference type="EMBL" id="MZGX01000008">
    <property type="protein sequence ID" value="OPX44547.1"/>
    <property type="molecule type" value="Genomic_DNA"/>
</dbReference>
<dbReference type="InterPro" id="IPR047199">
    <property type="entry name" value="CorA-like"/>
</dbReference>